<dbReference type="PANTHER" id="PTHR33375:SF1">
    <property type="entry name" value="CHROMOSOME-PARTITIONING PROTEIN PARB-RELATED"/>
    <property type="match status" value="1"/>
</dbReference>
<dbReference type="EMBL" id="FTOG01000012">
    <property type="protein sequence ID" value="SIT17005.1"/>
    <property type="molecule type" value="Genomic_DNA"/>
</dbReference>
<name>A0A1N7Q2E6_9RHOB</name>
<sequence length="282" mass="30967">MTTGRFTEIAVDLIRVPEDRARSFDPDGAAALAGLIEAQGLMHPITVRPHFSHSDDQPAYVLVAGLHRLRAFEQLGRSAIPARVAAEQSNDEARMDEVLENLGRNELTALDRAQHLYELKVVYERMHPEAKAVSGADLAAKRWNSDAGEIFSFASATAEKIGLSKRAIQIAVKIWTGLTPDSRRRLAGTKTATNQSEIKLLSQQSPARQERICDMILSEPPVAGGVGDALVLIERGVRPDVFEKRYTAAHKVIADLDDVTLDRVLLAHEARVIASLKRQGKI</sequence>
<evidence type="ECO:0000313" key="2">
    <source>
        <dbReference type="EMBL" id="SIT17005.1"/>
    </source>
</evidence>
<feature type="domain" description="ParB-like N-terminal" evidence="1">
    <location>
        <begin position="7"/>
        <end position="102"/>
    </location>
</feature>
<dbReference type="InterPro" id="IPR036086">
    <property type="entry name" value="ParB/Sulfiredoxin_sf"/>
</dbReference>
<reference evidence="3" key="1">
    <citation type="submission" date="2017-01" db="EMBL/GenBank/DDBJ databases">
        <authorList>
            <person name="Varghese N."/>
            <person name="Submissions S."/>
        </authorList>
    </citation>
    <scope>NUCLEOTIDE SEQUENCE [LARGE SCALE GENOMIC DNA]</scope>
    <source>
        <strain evidence="3">DSM 19945</strain>
    </source>
</reference>
<dbReference type="Pfam" id="PF02195">
    <property type="entry name" value="ParB_N"/>
    <property type="match status" value="1"/>
</dbReference>
<dbReference type="Gene3D" id="3.90.1530.30">
    <property type="match status" value="1"/>
</dbReference>
<keyword evidence="3" id="KW-1185">Reference proteome</keyword>
<dbReference type="GO" id="GO:0005694">
    <property type="term" value="C:chromosome"/>
    <property type="evidence" value="ECO:0007669"/>
    <property type="project" value="TreeGrafter"/>
</dbReference>
<dbReference type="InterPro" id="IPR003115">
    <property type="entry name" value="ParB_N"/>
</dbReference>
<dbReference type="RefSeq" id="WP_245826582.1">
    <property type="nucleotide sequence ID" value="NZ_FTOG01000012.1"/>
</dbReference>
<proteinExistence type="predicted"/>
<organism evidence="2 3">
    <name type="scientific">Rhodobacter aestuarii</name>
    <dbReference type="NCBI Taxonomy" id="453582"/>
    <lineage>
        <taxon>Bacteria</taxon>
        <taxon>Pseudomonadati</taxon>
        <taxon>Pseudomonadota</taxon>
        <taxon>Alphaproteobacteria</taxon>
        <taxon>Rhodobacterales</taxon>
        <taxon>Rhodobacter group</taxon>
        <taxon>Rhodobacter</taxon>
    </lineage>
</organism>
<dbReference type="PANTHER" id="PTHR33375">
    <property type="entry name" value="CHROMOSOME-PARTITIONING PROTEIN PARB-RELATED"/>
    <property type="match status" value="1"/>
</dbReference>
<dbReference type="STRING" id="453582.SAMN05421580_112102"/>
<dbReference type="InterPro" id="IPR050336">
    <property type="entry name" value="Chromosome_partition/occlusion"/>
</dbReference>
<accession>A0A1N7Q2E6</accession>
<dbReference type="SMART" id="SM00470">
    <property type="entry name" value="ParB"/>
    <property type="match status" value="1"/>
</dbReference>
<evidence type="ECO:0000313" key="3">
    <source>
        <dbReference type="Proteomes" id="UP000186221"/>
    </source>
</evidence>
<dbReference type="GO" id="GO:0007059">
    <property type="term" value="P:chromosome segregation"/>
    <property type="evidence" value="ECO:0007669"/>
    <property type="project" value="TreeGrafter"/>
</dbReference>
<dbReference type="Proteomes" id="UP000186221">
    <property type="component" value="Unassembled WGS sequence"/>
</dbReference>
<dbReference type="AlphaFoldDB" id="A0A1N7Q2E6"/>
<dbReference type="SUPFAM" id="SSF110849">
    <property type="entry name" value="ParB/Sulfiredoxin"/>
    <property type="match status" value="1"/>
</dbReference>
<protein>
    <submittedName>
        <fullName evidence="2">Chromosome partitioning protein, ParB family</fullName>
    </submittedName>
</protein>
<evidence type="ECO:0000259" key="1">
    <source>
        <dbReference type="SMART" id="SM00470"/>
    </source>
</evidence>
<gene>
    <name evidence="2" type="ORF">SAMN05421580_112102</name>
</gene>